<dbReference type="PANTHER" id="PTHR22625:SF4">
    <property type="entry name" value="PLEXIN-C1"/>
    <property type="match status" value="1"/>
</dbReference>
<dbReference type="GO" id="GO:0008360">
    <property type="term" value="P:regulation of cell shape"/>
    <property type="evidence" value="ECO:0007669"/>
    <property type="project" value="TreeGrafter"/>
</dbReference>
<accession>A0A3B3VWU6</accession>
<dbReference type="Pfam" id="PF08337">
    <property type="entry name" value="Plexin_cytopl"/>
    <property type="match status" value="1"/>
</dbReference>
<evidence type="ECO:0000259" key="2">
    <source>
        <dbReference type="Pfam" id="PF08337"/>
    </source>
</evidence>
<dbReference type="GeneTree" id="ENSGT01150000286928"/>
<dbReference type="GO" id="GO:0050772">
    <property type="term" value="P:positive regulation of axonogenesis"/>
    <property type="evidence" value="ECO:0007669"/>
    <property type="project" value="TreeGrafter"/>
</dbReference>
<name>A0A3B3VWU6_9TELE</name>
<dbReference type="InterPro" id="IPR046800">
    <property type="entry name" value="Plexin_RBD"/>
</dbReference>
<feature type="domain" description="Plexin cytoplasmic RasGAP" evidence="2">
    <location>
        <begin position="589"/>
        <end position="967"/>
    </location>
</feature>
<evidence type="ECO:0000259" key="3">
    <source>
        <dbReference type="Pfam" id="PF20170"/>
    </source>
</evidence>
<dbReference type="Gene3D" id="2.130.10.10">
    <property type="entry name" value="YVTN repeat-like/Quinoprotein amine dehydrogenase"/>
    <property type="match status" value="1"/>
</dbReference>
<dbReference type="GO" id="GO:0007399">
    <property type="term" value="P:nervous system development"/>
    <property type="evidence" value="ECO:0007669"/>
    <property type="project" value="UniProtKB-ARBA"/>
</dbReference>
<feature type="chain" id="PRO_5017232015" evidence="1">
    <location>
        <begin position="19"/>
        <end position="993"/>
    </location>
</feature>
<dbReference type="InterPro" id="IPR015943">
    <property type="entry name" value="WD40/YVTN_repeat-like_dom_sf"/>
</dbReference>
<protein>
    <submittedName>
        <fullName evidence="4">Plexin-C1-like</fullName>
    </submittedName>
</protein>
<reference evidence="4" key="2">
    <citation type="submission" date="2025-09" db="UniProtKB">
        <authorList>
            <consortium name="Ensembl"/>
        </authorList>
    </citation>
    <scope>IDENTIFICATION</scope>
</reference>
<dbReference type="GO" id="GO:0005886">
    <property type="term" value="C:plasma membrane"/>
    <property type="evidence" value="ECO:0007669"/>
    <property type="project" value="TreeGrafter"/>
</dbReference>
<dbReference type="GO" id="GO:0030334">
    <property type="term" value="P:regulation of cell migration"/>
    <property type="evidence" value="ECO:0007669"/>
    <property type="project" value="TreeGrafter"/>
</dbReference>
<dbReference type="PANTHER" id="PTHR22625">
    <property type="entry name" value="PLEXIN"/>
    <property type="match status" value="1"/>
</dbReference>
<dbReference type="InterPro" id="IPR031148">
    <property type="entry name" value="Plexin"/>
</dbReference>
<dbReference type="InterPro" id="IPR036352">
    <property type="entry name" value="Semap_dom_sf"/>
</dbReference>
<dbReference type="STRING" id="48699.ENSPLAP00000029234"/>
<evidence type="ECO:0000313" key="4">
    <source>
        <dbReference type="Ensembl" id="ENSPLAP00000029234.1"/>
    </source>
</evidence>
<sequence length="993" mass="111508">MIFLLGLLCSIWGEPAQSLEEHRGFNFTEDLRQLAVGNSSVYIATEENLYQLSHDLTLIYSLTQRGILKRGDQPDKEEFYRDPMKKAWNTTFRVNVLLPFVKNDTLISCGVTGNKLCGFCEVLDLKNINKLVYSEHIQVGPQRSSSGSVSFLVDVKKNSGQTETYILTAIKNHRDKTEEDRCGTDLKTINLQNTNQNQSGEIFSWSDQSGDKPGIQTEADVDFVDGFQINSTVYLFSNVASGGETNKVRLIWLQAETSKSDTLKSLRGATLSSSGGEGSRLLASSVVPGGQQVLWSGVFSVDKGGENTELLLFDISPDLSREMNKDPDFYTSVNKPNNPVSHCIKHNLVMLLTSGDNKVFPNLQLDPVDHKHLYVQRVPVSNCRTYQNVKGCLSAQDPFCVWCVSEKRSEKLHLSSILHLNSMMTHLHFSAAHSKTTAEVQRGCPSLMNPIFSFCLCVLRSPVLSNNGSSLTFHIPSTEAKGLVKVCVLLPDGSCHGNFTVTYQTSPACTDITPSSIVSVAFPPLCVSFTGFIDLQTEKADLMENVGAIPFLDYKHFASRTFFPEEEGLSAVNHPHVYWTVQLTSLSFRCTLASLLTVALHGNLSYLTEVMEVLLKDLMQKNSAAAQPKLLLRRTESTVEKLLTNWVSVCLYGFLRESVGQHLFLLVSALTHQISKGPVDCVTEKALYTLSEDWLLWQAQDFSQLKLKVLFAVGSDGEVSEPLEVDALSCDTVEQLKEKILNTFKTKFGFAYNTSIRDIDPDVEEDHGKNPERKKLKLKEVYLTKLLSTKVAVHSYVENLFRSIWGMTQNKAPLAIKYFFDFLDAQAENMKITDPDVRHIWKTNSLPLRFWINILKNPQFVFDMEKTPHLDGCLSVIAQAFMDSFSLSEIQLGKHAPTNKLLYAKDIPKFKQEVKAYYKQIREQPAVSDAEFKDFLNGESKKHEGEFNEAAALRELFKFTQRYFTEVSPHIHLDSTAPASWMLLLSVKNPHFD</sequence>
<dbReference type="GO" id="GO:0017154">
    <property type="term" value="F:semaphorin receptor activity"/>
    <property type="evidence" value="ECO:0007669"/>
    <property type="project" value="InterPro"/>
</dbReference>
<dbReference type="SUPFAM" id="SSF48350">
    <property type="entry name" value="GTPase activation domain, GAP"/>
    <property type="match status" value="1"/>
</dbReference>
<evidence type="ECO:0000256" key="1">
    <source>
        <dbReference type="SAM" id="SignalP"/>
    </source>
</evidence>
<feature type="domain" description="Plexin cytoplasmic RhoGTPase-binding" evidence="3">
    <location>
        <begin position="690"/>
        <end position="784"/>
    </location>
</feature>
<proteinExistence type="predicted"/>
<organism evidence="4 5">
    <name type="scientific">Poecilia latipinna</name>
    <name type="common">sailfin molly</name>
    <dbReference type="NCBI Taxonomy" id="48699"/>
    <lineage>
        <taxon>Eukaryota</taxon>
        <taxon>Metazoa</taxon>
        <taxon>Chordata</taxon>
        <taxon>Craniata</taxon>
        <taxon>Vertebrata</taxon>
        <taxon>Euteleostomi</taxon>
        <taxon>Actinopterygii</taxon>
        <taxon>Neopterygii</taxon>
        <taxon>Teleostei</taxon>
        <taxon>Neoteleostei</taxon>
        <taxon>Acanthomorphata</taxon>
        <taxon>Ovalentaria</taxon>
        <taxon>Atherinomorphae</taxon>
        <taxon>Cyprinodontiformes</taxon>
        <taxon>Poeciliidae</taxon>
        <taxon>Poeciliinae</taxon>
        <taxon>Poecilia</taxon>
    </lineage>
</organism>
<dbReference type="Pfam" id="PF20170">
    <property type="entry name" value="Plexin_RBD"/>
    <property type="match status" value="1"/>
</dbReference>
<dbReference type="Gene3D" id="3.10.20.90">
    <property type="entry name" value="Phosphatidylinositol 3-kinase Catalytic Subunit, Chain A, domain 1"/>
    <property type="match status" value="1"/>
</dbReference>
<evidence type="ECO:0000313" key="5">
    <source>
        <dbReference type="Proteomes" id="UP000261500"/>
    </source>
</evidence>
<feature type="signal peptide" evidence="1">
    <location>
        <begin position="1"/>
        <end position="18"/>
    </location>
</feature>
<dbReference type="SUPFAM" id="SSF103575">
    <property type="entry name" value="Plexin repeat"/>
    <property type="match status" value="1"/>
</dbReference>
<dbReference type="InterPro" id="IPR008936">
    <property type="entry name" value="Rho_GTPase_activation_prot"/>
</dbReference>
<dbReference type="Proteomes" id="UP000261500">
    <property type="component" value="Unplaced"/>
</dbReference>
<dbReference type="Ensembl" id="ENSPLAT00000023943.1">
    <property type="protein sequence ID" value="ENSPLAP00000029234.1"/>
    <property type="gene ID" value="ENSPLAG00000019278.1"/>
</dbReference>
<dbReference type="InterPro" id="IPR013548">
    <property type="entry name" value="Plexin_cytoplasmic_RasGAP_dom"/>
</dbReference>
<dbReference type="GO" id="GO:0002116">
    <property type="term" value="C:semaphorin receptor complex"/>
    <property type="evidence" value="ECO:0007669"/>
    <property type="project" value="TreeGrafter"/>
</dbReference>
<dbReference type="SUPFAM" id="SSF101912">
    <property type="entry name" value="Sema domain"/>
    <property type="match status" value="1"/>
</dbReference>
<dbReference type="AlphaFoldDB" id="A0A3B3VWU6"/>
<keyword evidence="1" id="KW-0732">Signal</keyword>
<reference evidence="4" key="1">
    <citation type="submission" date="2025-08" db="UniProtKB">
        <authorList>
            <consortium name="Ensembl"/>
        </authorList>
    </citation>
    <scope>IDENTIFICATION</scope>
</reference>
<dbReference type="GO" id="GO:0007162">
    <property type="term" value="P:negative regulation of cell adhesion"/>
    <property type="evidence" value="ECO:0007669"/>
    <property type="project" value="TreeGrafter"/>
</dbReference>
<dbReference type="Gene3D" id="3.30.1680.10">
    <property type="entry name" value="ligand-binding face of the semaphorins, domain 2"/>
    <property type="match status" value="1"/>
</dbReference>
<dbReference type="Gene3D" id="1.10.506.10">
    <property type="entry name" value="GTPase Activation - p120gap, domain 1"/>
    <property type="match status" value="3"/>
</dbReference>
<keyword evidence="5" id="KW-1185">Reference proteome</keyword>